<dbReference type="RefSeq" id="WP_285931209.1">
    <property type="nucleotide sequence ID" value="NZ_JASTZU010000024.1"/>
</dbReference>
<gene>
    <name evidence="2" type="ORF">QQS35_06985</name>
</gene>
<organism evidence="2 3">
    <name type="scientific">Aquibacillus rhizosphaerae</name>
    <dbReference type="NCBI Taxonomy" id="3051431"/>
    <lineage>
        <taxon>Bacteria</taxon>
        <taxon>Bacillati</taxon>
        <taxon>Bacillota</taxon>
        <taxon>Bacilli</taxon>
        <taxon>Bacillales</taxon>
        <taxon>Bacillaceae</taxon>
        <taxon>Aquibacillus</taxon>
    </lineage>
</organism>
<evidence type="ECO:0000256" key="1">
    <source>
        <dbReference type="SAM" id="Phobius"/>
    </source>
</evidence>
<protein>
    <submittedName>
        <fullName evidence="2">Uncharacterized protein</fullName>
    </submittedName>
</protein>
<evidence type="ECO:0000313" key="2">
    <source>
        <dbReference type="EMBL" id="MDL4840203.1"/>
    </source>
</evidence>
<name>A0ABT7L2W5_9BACI</name>
<sequence>MSIFMKVNIFIAILILSVLMYHVFIEEIELPAYVPFIVVFVMISLNLIEKIAKMKSKEKKED</sequence>
<accession>A0ABT7L2W5</accession>
<proteinExistence type="predicted"/>
<comment type="caution">
    <text evidence="2">The sequence shown here is derived from an EMBL/GenBank/DDBJ whole genome shotgun (WGS) entry which is preliminary data.</text>
</comment>
<dbReference type="EMBL" id="JASTZU010000024">
    <property type="protein sequence ID" value="MDL4840203.1"/>
    <property type="molecule type" value="Genomic_DNA"/>
</dbReference>
<keyword evidence="3" id="KW-1185">Reference proteome</keyword>
<feature type="transmembrane region" description="Helical" evidence="1">
    <location>
        <begin position="30"/>
        <end position="48"/>
    </location>
</feature>
<feature type="transmembrane region" description="Helical" evidence="1">
    <location>
        <begin position="7"/>
        <end position="24"/>
    </location>
</feature>
<keyword evidence="1" id="KW-0472">Membrane</keyword>
<reference evidence="2 3" key="1">
    <citation type="submission" date="2023-06" db="EMBL/GenBank/DDBJ databases">
        <title>Aquibacillus rhizosphaerae LR5S19.</title>
        <authorList>
            <person name="Sun J.-Q."/>
        </authorList>
    </citation>
    <scope>NUCLEOTIDE SEQUENCE [LARGE SCALE GENOMIC DNA]</scope>
    <source>
        <strain evidence="2 3">LR5S19</strain>
    </source>
</reference>
<dbReference type="Proteomes" id="UP001235343">
    <property type="component" value="Unassembled WGS sequence"/>
</dbReference>
<keyword evidence="1" id="KW-1133">Transmembrane helix</keyword>
<keyword evidence="1" id="KW-0812">Transmembrane</keyword>
<evidence type="ECO:0000313" key="3">
    <source>
        <dbReference type="Proteomes" id="UP001235343"/>
    </source>
</evidence>